<dbReference type="PROSITE" id="PS00018">
    <property type="entry name" value="EF_HAND_1"/>
    <property type="match status" value="2"/>
</dbReference>
<evidence type="ECO:0000256" key="4">
    <source>
        <dbReference type="ARBA" id="ARBA00022574"/>
    </source>
</evidence>
<keyword evidence="17" id="KW-0131">Cell cycle</keyword>
<evidence type="ECO:0000313" key="23">
    <source>
        <dbReference type="Ensembl" id="ENSCJAP00000002117.3"/>
    </source>
</evidence>
<evidence type="ECO:0000256" key="14">
    <source>
        <dbReference type="ARBA" id="ARBA00022927"/>
    </source>
</evidence>
<dbReference type="InterPro" id="IPR045260">
    <property type="entry name" value="Sec12-like"/>
</dbReference>
<keyword evidence="4 19" id="KW-0853">WD repeat</keyword>
<feature type="compositionally biased region" description="Basic and acidic residues" evidence="21">
    <location>
        <begin position="578"/>
        <end position="594"/>
    </location>
</feature>
<sequence>MGRRRAPELYRAPFPLYALQVDPSAGLLIAAGGGGAAKTGIKNGVHFLQLERINGRLSASLVHSHDTETRATMNLALAGDILAAGQDAHCQLLHFQAHQQKGNKAEKAGKTGSKEQGPRQRKGAVPAEKKCGVETQQEGLELRVENLQVVQTDFSPDPLQKVVCFNHDNTLLATGGTDGYVRVWKVPSLEKVLEFKAHEGEIEDLALGPDGKLVTVGWDLKASVWQKDQLVTQLHWQENGPTFSSTPYRYQACRFGQVPDQPAGLRLFTVQIPHKRLRQPPPCYLTAWDGSNFLPLRTKSCGHEVISCLNVSESGTFLGLGTVTGSVAIYIAFSLQCLYYMRESHGIVVTDVAFLPEKGRGPELLGSHETALFSVAVDSRCQLHLLPSRLPGRMIPLMMRVLTLLLLPKGQAAPKDGVTRPDSEVQHQFLPNPFQPGTEQLRLLQSYLKGLERTEVKPEHLSREQVLLYLFALHDYDQSGQLDGLELLSMLTAALAPGAASSPTTNPVILIVDKVLETQDLNGDGLMTPAELINFPGEAPSHVEPREPLAPSPQEPQAVGRQSLVAKSPLRQETQEALGRREAEGQLEAKRESLESVQEPGGQAEADRDGPGPIGEAVGQAEAEDVPRPKGEAEGQAEARENGEEAKELPGETLESKNTPNEFEVHIVQLENDEI</sequence>
<dbReference type="GO" id="GO:0005085">
    <property type="term" value="F:guanyl-nucleotide exchange factor activity"/>
    <property type="evidence" value="ECO:0007669"/>
    <property type="project" value="InterPro"/>
</dbReference>
<evidence type="ECO:0000256" key="16">
    <source>
        <dbReference type="ARBA" id="ARBA00023136"/>
    </source>
</evidence>
<dbReference type="InterPro" id="IPR002048">
    <property type="entry name" value="EF_hand_dom"/>
</dbReference>
<keyword evidence="16" id="KW-0472">Membrane</keyword>
<dbReference type="GO" id="GO:0003400">
    <property type="term" value="P:regulation of COPII vesicle coating"/>
    <property type="evidence" value="ECO:0007669"/>
    <property type="project" value="UniProtKB-UniRule"/>
</dbReference>
<accession>F7IJ32</accession>
<evidence type="ECO:0000256" key="3">
    <source>
        <dbReference type="ARBA" id="ARBA00022525"/>
    </source>
</evidence>
<reference evidence="23" key="1">
    <citation type="submission" date="2009-03" db="EMBL/GenBank/DDBJ databases">
        <authorList>
            <person name="Warren W."/>
            <person name="Ye L."/>
            <person name="Minx P."/>
            <person name="Worley K."/>
            <person name="Gibbs R."/>
            <person name="Wilson R.K."/>
        </authorList>
    </citation>
    <scope>NUCLEOTIDE SEQUENCE [LARGE SCALE GENOMIC DNA]</scope>
</reference>
<keyword evidence="7" id="KW-0732">Signal</keyword>
<evidence type="ECO:0000256" key="21">
    <source>
        <dbReference type="SAM" id="MobiDB-lite"/>
    </source>
</evidence>
<feature type="repeat" description="WD" evidence="19">
    <location>
        <begin position="163"/>
        <end position="194"/>
    </location>
</feature>
<keyword evidence="10 20" id="KW-0256">Endoplasmic reticulum</keyword>
<keyword evidence="3" id="KW-0964">Secreted</keyword>
<comment type="function">
    <text evidence="20">Was first identified based on its probable role in the regulation of pituitary gene transcription. Binds to the prolactin gene (PRL) promoter and seems to activate transcription.</text>
</comment>
<dbReference type="Gene3D" id="2.130.10.10">
    <property type="entry name" value="YVTN repeat-like/Quinoprotein amine dehydrogenase"/>
    <property type="match status" value="1"/>
</dbReference>
<dbReference type="GO" id="GO:0005576">
    <property type="term" value="C:extracellular region"/>
    <property type="evidence" value="ECO:0007669"/>
    <property type="project" value="UniProtKB-SubCell"/>
</dbReference>
<feature type="region of interest" description="Disordered" evidence="21">
    <location>
        <begin position="527"/>
        <end position="664"/>
    </location>
</feature>
<evidence type="ECO:0000256" key="9">
    <source>
        <dbReference type="ARBA" id="ARBA00022810"/>
    </source>
</evidence>
<dbReference type="GO" id="GO:0005509">
    <property type="term" value="F:calcium ion binding"/>
    <property type="evidence" value="ECO:0007669"/>
    <property type="project" value="InterPro"/>
</dbReference>
<dbReference type="GO" id="GO:0005789">
    <property type="term" value="C:endoplasmic reticulum membrane"/>
    <property type="evidence" value="ECO:0007669"/>
    <property type="project" value="UniProtKB-SubCell"/>
</dbReference>
<dbReference type="FunFam" id="1.10.238.10:FF:000184">
    <property type="entry name" value="cell growth regulator with EF hand domain protein 1"/>
    <property type="match status" value="1"/>
</dbReference>
<evidence type="ECO:0000256" key="11">
    <source>
        <dbReference type="ARBA" id="ARBA00022837"/>
    </source>
</evidence>
<keyword evidence="15" id="KW-1133">Transmembrane helix</keyword>
<proteinExistence type="inferred from homology"/>
<comment type="function">
    <text evidence="18">Mediates cell-cell adhesion in a calcium-dependent manner. Able to inhibit growth in several cell lines.</text>
</comment>
<keyword evidence="2 20" id="KW-0813">Transport</keyword>
<keyword evidence="6" id="KW-0479">Metal-binding</keyword>
<comment type="subunit">
    <text evidence="20">Interacts with SAR1B (GDP-bound form). Interacts with MIA2; recruits PREB to endoplasmic reticulum exit sites.</text>
</comment>
<evidence type="ECO:0000256" key="1">
    <source>
        <dbReference type="ARBA" id="ARBA00004613"/>
    </source>
</evidence>
<evidence type="ECO:0000256" key="10">
    <source>
        <dbReference type="ARBA" id="ARBA00022824"/>
    </source>
</evidence>
<gene>
    <name evidence="23" type="primary">PREB</name>
</gene>
<comment type="function">
    <text evidence="20">Guanine nucleotide exchange factor (GEF) that regulates the assembly of the coat protein complex II/COPII in endoplasmic reticulum (ER) to Golgi vesicle-mediated transport. Selectively activates SAR1A and SAR1B by promoting the exchange of guanosine diphosphate (GDP) for guanosine triphosphate (GTP) in these small GTPases. In their activated GTP-bound state, SAR1A and SAR1B insert into the membrane of the endoplasmic reticulum where they recruit the remainder of the coat protein complex II/COPII which is responsible for both the sorting of proteins and the deformation and budding of membranes into vesicles destined to the Golgi.</text>
</comment>
<evidence type="ECO:0000256" key="17">
    <source>
        <dbReference type="ARBA" id="ARBA00023306"/>
    </source>
</evidence>
<evidence type="ECO:0000259" key="22">
    <source>
        <dbReference type="PROSITE" id="PS50222"/>
    </source>
</evidence>
<dbReference type="GO" id="GO:0005634">
    <property type="term" value="C:nucleus"/>
    <property type="evidence" value="ECO:0007669"/>
    <property type="project" value="UniProtKB-SubCell"/>
</dbReference>
<evidence type="ECO:0000256" key="2">
    <source>
        <dbReference type="ARBA" id="ARBA00022448"/>
    </source>
</evidence>
<name>F7IJ32_CALJA</name>
<protein>
    <recommendedName>
        <fullName evidence="20">Prolactin regulatory element-binding protein</fullName>
    </recommendedName>
    <alternativeName>
        <fullName evidence="20">Mammalian guanine nucleotide exchange factor Sec12</fullName>
    </alternativeName>
</protein>
<evidence type="ECO:0000256" key="5">
    <source>
        <dbReference type="ARBA" id="ARBA00022692"/>
    </source>
</evidence>
<feature type="region of interest" description="Disordered" evidence="21">
    <location>
        <begin position="101"/>
        <end position="129"/>
    </location>
</feature>
<feature type="domain" description="EF-hand" evidence="22">
    <location>
        <begin position="462"/>
        <end position="497"/>
    </location>
</feature>
<keyword evidence="5" id="KW-0812">Transmembrane</keyword>
<keyword evidence="9" id="KW-0338">Growth arrest</keyword>
<reference evidence="23" key="3">
    <citation type="submission" date="2025-09" db="UniProtKB">
        <authorList>
            <consortium name="Ensembl"/>
        </authorList>
    </citation>
    <scope>IDENTIFICATION</scope>
</reference>
<evidence type="ECO:0000256" key="19">
    <source>
        <dbReference type="PROSITE-ProRule" id="PRU00221"/>
    </source>
</evidence>
<dbReference type="Proteomes" id="UP000008225">
    <property type="component" value="Chromosome 14"/>
</dbReference>
<dbReference type="InterPro" id="IPR018247">
    <property type="entry name" value="EF_Hand_1_Ca_BS"/>
</dbReference>
<keyword evidence="11" id="KW-0106">Calcium</keyword>
<evidence type="ECO:0000256" key="13">
    <source>
        <dbReference type="ARBA" id="ARBA00022892"/>
    </source>
</evidence>
<evidence type="ECO:0000313" key="24">
    <source>
        <dbReference type="Proteomes" id="UP000008225"/>
    </source>
</evidence>
<evidence type="ECO:0000256" key="18">
    <source>
        <dbReference type="ARBA" id="ARBA00058165"/>
    </source>
</evidence>
<feature type="compositionally biased region" description="Basic and acidic residues" evidence="21">
    <location>
        <begin position="625"/>
        <end position="650"/>
    </location>
</feature>
<dbReference type="PROSITE" id="PS50082">
    <property type="entry name" value="WD_REPEATS_2"/>
    <property type="match status" value="1"/>
</dbReference>
<dbReference type="GO" id="GO:0015031">
    <property type="term" value="P:protein transport"/>
    <property type="evidence" value="ECO:0007669"/>
    <property type="project" value="UniProtKB-KW"/>
</dbReference>
<dbReference type="InterPro" id="IPR001680">
    <property type="entry name" value="WD40_rpt"/>
</dbReference>
<dbReference type="InterPro" id="IPR011047">
    <property type="entry name" value="Quinoprotein_ADH-like_sf"/>
</dbReference>
<dbReference type="GO" id="GO:0051726">
    <property type="term" value="P:regulation of cell cycle"/>
    <property type="evidence" value="ECO:0007669"/>
    <property type="project" value="UniProtKB-KW"/>
</dbReference>
<dbReference type="GeneTree" id="ENSGT00390000018031"/>
<dbReference type="PANTHER" id="PTHR23284">
    <property type="entry name" value="PROLACTIN REGULATORY ELEMENT BINDING PROTEIN"/>
    <property type="match status" value="1"/>
</dbReference>
<evidence type="ECO:0000256" key="20">
    <source>
        <dbReference type="RuleBase" id="RU369019"/>
    </source>
</evidence>
<dbReference type="AlphaFoldDB" id="F7IJ32"/>
<evidence type="ECO:0000256" key="15">
    <source>
        <dbReference type="ARBA" id="ARBA00022989"/>
    </source>
</evidence>
<reference evidence="23" key="2">
    <citation type="submission" date="2025-08" db="UniProtKB">
        <authorList>
            <consortium name="Ensembl"/>
        </authorList>
    </citation>
    <scope>IDENTIFICATION</scope>
</reference>
<dbReference type="Gene3D" id="1.10.238.10">
    <property type="entry name" value="EF-hand"/>
    <property type="match status" value="1"/>
</dbReference>
<dbReference type="PANTHER" id="PTHR23284:SF0">
    <property type="entry name" value="PROLACTIN REGULATORY ELEMENT-BINDING PROTEIN"/>
    <property type="match status" value="1"/>
</dbReference>
<keyword evidence="24" id="KW-1185">Reference proteome</keyword>
<dbReference type="InterPro" id="IPR015943">
    <property type="entry name" value="WD40/YVTN_repeat-like_dom_sf"/>
</dbReference>
<dbReference type="GO" id="GO:0006888">
    <property type="term" value="P:endoplasmic reticulum to Golgi vesicle-mediated transport"/>
    <property type="evidence" value="ECO:0007669"/>
    <property type="project" value="UniProtKB-UniRule"/>
</dbReference>
<dbReference type="Pfam" id="PF00400">
    <property type="entry name" value="WD40"/>
    <property type="match status" value="2"/>
</dbReference>
<dbReference type="SUPFAM" id="SSF47473">
    <property type="entry name" value="EF-hand"/>
    <property type="match status" value="1"/>
</dbReference>
<organism evidence="23 24">
    <name type="scientific">Callithrix jacchus</name>
    <name type="common">White-tufted-ear marmoset</name>
    <name type="synonym">Simia Jacchus</name>
    <dbReference type="NCBI Taxonomy" id="9483"/>
    <lineage>
        <taxon>Eukaryota</taxon>
        <taxon>Metazoa</taxon>
        <taxon>Chordata</taxon>
        <taxon>Craniata</taxon>
        <taxon>Vertebrata</taxon>
        <taxon>Euteleostomi</taxon>
        <taxon>Mammalia</taxon>
        <taxon>Eutheria</taxon>
        <taxon>Euarchontoglires</taxon>
        <taxon>Primates</taxon>
        <taxon>Haplorrhini</taxon>
        <taxon>Platyrrhini</taxon>
        <taxon>Cebidae</taxon>
        <taxon>Callitrichinae</taxon>
        <taxon>Callithrix</taxon>
        <taxon>Callithrix</taxon>
    </lineage>
</organism>
<dbReference type="SUPFAM" id="SSF50998">
    <property type="entry name" value="Quinoprotein alcohol dehydrogenase-like"/>
    <property type="match status" value="1"/>
</dbReference>
<dbReference type="SMART" id="SM00320">
    <property type="entry name" value="WD40"/>
    <property type="match status" value="4"/>
</dbReference>
<feature type="compositionally biased region" description="Basic and acidic residues" evidence="21">
    <location>
        <begin position="103"/>
        <end position="118"/>
    </location>
</feature>
<dbReference type="GO" id="GO:0007155">
    <property type="term" value="P:cell adhesion"/>
    <property type="evidence" value="ECO:0007669"/>
    <property type="project" value="UniProtKB-KW"/>
</dbReference>
<keyword evidence="8 20" id="KW-0677">Repeat</keyword>
<evidence type="ECO:0000256" key="7">
    <source>
        <dbReference type="ARBA" id="ARBA00022729"/>
    </source>
</evidence>
<evidence type="ECO:0000256" key="12">
    <source>
        <dbReference type="ARBA" id="ARBA00022889"/>
    </source>
</evidence>
<comment type="subcellular location">
    <subcellularLocation>
        <location evidence="20">Endoplasmic reticulum membrane</location>
        <topology evidence="20">Single-pass membrane protein</topology>
    </subcellularLocation>
    <subcellularLocation>
        <location evidence="20">Nucleus</location>
    </subcellularLocation>
    <subcellularLocation>
        <location evidence="1">Secreted</location>
    </subcellularLocation>
    <text evidence="20">Concentrates at endoplasmic reticulum exit sites (ERES), also known as transitional endoplasmic reticulum (tER).</text>
</comment>
<keyword evidence="12" id="KW-0130">Cell adhesion</keyword>
<evidence type="ECO:0000256" key="8">
    <source>
        <dbReference type="ARBA" id="ARBA00022737"/>
    </source>
</evidence>
<dbReference type="PROSITE" id="PS50222">
    <property type="entry name" value="EF_HAND_2"/>
    <property type="match status" value="1"/>
</dbReference>
<keyword evidence="13" id="KW-0931">ER-Golgi transport</keyword>
<dbReference type="InterPro" id="IPR011992">
    <property type="entry name" value="EF-hand-dom_pair"/>
</dbReference>
<comment type="similarity">
    <text evidence="20">Belongs to the WD repeat SEC12 family.</text>
</comment>
<dbReference type="Ensembl" id="ENSCJAT00000002235.3">
    <property type="protein sequence ID" value="ENSCJAP00000002117.3"/>
    <property type="gene ID" value="ENSCJAG00000001207.5"/>
</dbReference>
<evidence type="ECO:0000256" key="6">
    <source>
        <dbReference type="ARBA" id="ARBA00022723"/>
    </source>
</evidence>
<keyword evidence="14 20" id="KW-0653">Protein transport</keyword>